<sequence>MDNAAEFDGASIDTIRSHFQAWVEAQGKRDRFPKYSMCMAINGKCLQALTDAAPFGKDEDKEYDQLRERYVKVVEAWPQIDQFDTFQGWMKCSVFTLFDL</sequence>
<keyword evidence="2" id="KW-1185">Reference proteome</keyword>
<proteinExistence type="predicted"/>
<dbReference type="AlphaFoldDB" id="A0A5N5XCG4"/>
<dbReference type="OrthoDB" id="4424523at2759"/>
<name>A0A5N5XCG4_9EURO</name>
<gene>
    <name evidence="1" type="ORF">BDV29DRAFT_152793</name>
</gene>
<reference evidence="1 2" key="1">
    <citation type="submission" date="2019-04" db="EMBL/GenBank/DDBJ databases">
        <title>Friends and foes A comparative genomics study of 23 Aspergillus species from section Flavi.</title>
        <authorList>
            <consortium name="DOE Joint Genome Institute"/>
            <person name="Kjaerbolling I."/>
            <person name="Vesth T."/>
            <person name="Frisvad J.C."/>
            <person name="Nybo J.L."/>
            <person name="Theobald S."/>
            <person name="Kildgaard S."/>
            <person name="Isbrandt T."/>
            <person name="Kuo A."/>
            <person name="Sato A."/>
            <person name="Lyhne E.K."/>
            <person name="Kogle M.E."/>
            <person name="Wiebenga A."/>
            <person name="Kun R.S."/>
            <person name="Lubbers R.J."/>
            <person name="Makela M.R."/>
            <person name="Barry K."/>
            <person name="Chovatia M."/>
            <person name="Clum A."/>
            <person name="Daum C."/>
            <person name="Haridas S."/>
            <person name="He G."/>
            <person name="LaButti K."/>
            <person name="Lipzen A."/>
            <person name="Mondo S."/>
            <person name="Riley R."/>
            <person name="Salamov A."/>
            <person name="Simmons B.A."/>
            <person name="Magnuson J.K."/>
            <person name="Henrissat B."/>
            <person name="Mortensen U.H."/>
            <person name="Larsen T.O."/>
            <person name="Devries R.P."/>
            <person name="Grigoriev I.V."/>
            <person name="Machida M."/>
            <person name="Baker S.E."/>
            <person name="Andersen M.R."/>
        </authorList>
    </citation>
    <scope>NUCLEOTIDE SEQUENCE [LARGE SCALE GENOMIC DNA]</scope>
    <source>
        <strain evidence="1 2">CBS 151.66</strain>
    </source>
</reference>
<evidence type="ECO:0000313" key="1">
    <source>
        <dbReference type="EMBL" id="KAB8078468.1"/>
    </source>
</evidence>
<dbReference type="Proteomes" id="UP000326565">
    <property type="component" value="Unassembled WGS sequence"/>
</dbReference>
<organism evidence="1 2">
    <name type="scientific">Aspergillus leporis</name>
    <dbReference type="NCBI Taxonomy" id="41062"/>
    <lineage>
        <taxon>Eukaryota</taxon>
        <taxon>Fungi</taxon>
        <taxon>Dikarya</taxon>
        <taxon>Ascomycota</taxon>
        <taxon>Pezizomycotina</taxon>
        <taxon>Eurotiomycetes</taxon>
        <taxon>Eurotiomycetidae</taxon>
        <taxon>Eurotiales</taxon>
        <taxon>Aspergillaceae</taxon>
        <taxon>Aspergillus</taxon>
        <taxon>Aspergillus subgen. Circumdati</taxon>
    </lineage>
</organism>
<evidence type="ECO:0000313" key="2">
    <source>
        <dbReference type="Proteomes" id="UP000326565"/>
    </source>
</evidence>
<accession>A0A5N5XCG4</accession>
<dbReference type="EMBL" id="ML732158">
    <property type="protein sequence ID" value="KAB8078468.1"/>
    <property type="molecule type" value="Genomic_DNA"/>
</dbReference>
<protein>
    <submittedName>
        <fullName evidence="1">Uncharacterized protein</fullName>
    </submittedName>
</protein>